<evidence type="ECO:0000259" key="2">
    <source>
        <dbReference type="PROSITE" id="PS50943"/>
    </source>
</evidence>
<gene>
    <name evidence="3" type="ORF">CNLFYP112_00329</name>
</gene>
<dbReference type="PANTHER" id="PTHR46558">
    <property type="entry name" value="TRACRIPTIONAL REGULATORY PROTEIN-RELATED-RELATED"/>
    <property type="match status" value="1"/>
</dbReference>
<reference evidence="3" key="1">
    <citation type="submission" date="2019-11" db="EMBL/GenBank/DDBJ databases">
        <authorList>
            <person name="Feng L."/>
        </authorList>
    </citation>
    <scope>NUCLEOTIDE SEQUENCE</scope>
    <source>
        <strain evidence="3">CnexileLFYP112</strain>
    </source>
</reference>
<dbReference type="AlphaFoldDB" id="A0A6N2TER9"/>
<protein>
    <submittedName>
        <fullName evidence="3">Helix-turn-helix domain protein</fullName>
    </submittedName>
</protein>
<proteinExistence type="predicted"/>
<dbReference type="SUPFAM" id="SSF47413">
    <property type="entry name" value="lambda repressor-like DNA-binding domains"/>
    <property type="match status" value="1"/>
</dbReference>
<dbReference type="GO" id="GO:0003677">
    <property type="term" value="F:DNA binding"/>
    <property type="evidence" value="ECO:0007669"/>
    <property type="project" value="UniProtKB-KW"/>
</dbReference>
<dbReference type="SMART" id="SM00530">
    <property type="entry name" value="HTH_XRE"/>
    <property type="match status" value="1"/>
</dbReference>
<evidence type="ECO:0000313" key="3">
    <source>
        <dbReference type="EMBL" id="VYT04077.1"/>
    </source>
</evidence>
<dbReference type="PANTHER" id="PTHR46558:SF11">
    <property type="entry name" value="HTH-TYPE TRANSCRIPTIONAL REGULATOR XRE"/>
    <property type="match status" value="1"/>
</dbReference>
<name>A0A6N2TER9_9FIRM</name>
<evidence type="ECO:0000256" key="1">
    <source>
        <dbReference type="ARBA" id="ARBA00023125"/>
    </source>
</evidence>
<accession>A0A6N2TER9</accession>
<dbReference type="InterPro" id="IPR001387">
    <property type="entry name" value="Cro/C1-type_HTH"/>
</dbReference>
<dbReference type="EMBL" id="CACRTG010000012">
    <property type="protein sequence ID" value="VYT04077.1"/>
    <property type="molecule type" value="Genomic_DNA"/>
</dbReference>
<dbReference type="InterPro" id="IPR010982">
    <property type="entry name" value="Lambda_DNA-bd_dom_sf"/>
</dbReference>
<dbReference type="Gene3D" id="1.10.260.40">
    <property type="entry name" value="lambda repressor-like DNA-binding domains"/>
    <property type="match status" value="1"/>
</dbReference>
<keyword evidence="1" id="KW-0238">DNA-binding</keyword>
<dbReference type="PROSITE" id="PS50943">
    <property type="entry name" value="HTH_CROC1"/>
    <property type="match status" value="1"/>
</dbReference>
<dbReference type="CDD" id="cd00093">
    <property type="entry name" value="HTH_XRE"/>
    <property type="match status" value="1"/>
</dbReference>
<dbReference type="Pfam" id="PF01381">
    <property type="entry name" value="HTH_3"/>
    <property type="match status" value="1"/>
</dbReference>
<sequence>MKINEMIRERRIAKKLTQEQMAGYLGVTAPAVNKWEKGTSYPDITLLPALARLLDTDLNTLLSFQEDLSDREIALFLNELSELSEKEGVEKAFAAAKDKIKQFPNCYSLLLNVALLLDGLVIMSRKTACKEELQDVVETLYVRALDSSDSAIQNQAKAMLISRYMGRKEYERAQELLNSLPEQDFFDKKQIQVNLLIELGKLGEAAKAAEEKLLSATNEIHATLMSLMEIAIKEDRIDDAEYIANVSKKGADLFDLWEYNSYVAHFQLYLVTKQRKKVLKILVSMLKSLTHKWEINQSPLYRHIKTKEVDKTFGPKMQKTLIDSLRHDEDSAYWRENQELEKVLEEFEIKGKKK</sequence>
<feature type="domain" description="HTH cro/C1-type" evidence="2">
    <location>
        <begin position="7"/>
        <end position="61"/>
    </location>
</feature>
<organism evidence="3">
    <name type="scientific">[Clostridium] nexile</name>
    <dbReference type="NCBI Taxonomy" id="29361"/>
    <lineage>
        <taxon>Bacteria</taxon>
        <taxon>Bacillati</taxon>
        <taxon>Bacillota</taxon>
        <taxon>Clostridia</taxon>
        <taxon>Lachnospirales</taxon>
        <taxon>Lachnospiraceae</taxon>
        <taxon>Tyzzerella</taxon>
    </lineage>
</organism>